<feature type="transmembrane region" description="Helical" evidence="1">
    <location>
        <begin position="94"/>
        <end position="113"/>
    </location>
</feature>
<organism evidence="3 4">
    <name type="scientific">Photobacterium kishitanii</name>
    <dbReference type="NCBI Taxonomy" id="318456"/>
    <lineage>
        <taxon>Bacteria</taxon>
        <taxon>Pseudomonadati</taxon>
        <taxon>Pseudomonadota</taxon>
        <taxon>Gammaproteobacteria</taxon>
        <taxon>Vibrionales</taxon>
        <taxon>Vibrionaceae</taxon>
        <taxon>Photobacterium</taxon>
    </lineage>
</organism>
<keyword evidence="3" id="KW-0808">Transferase</keyword>
<proteinExistence type="predicted"/>
<dbReference type="Pfam" id="PF06580">
    <property type="entry name" value="His_kinase"/>
    <property type="match status" value="1"/>
</dbReference>
<keyword evidence="3" id="KW-0418">Kinase</keyword>
<accession>A0AAX0YY96</accession>
<dbReference type="InterPro" id="IPR050640">
    <property type="entry name" value="Bact_2-comp_sensor_kinase"/>
</dbReference>
<evidence type="ECO:0000256" key="1">
    <source>
        <dbReference type="SAM" id="Phobius"/>
    </source>
</evidence>
<evidence type="ECO:0000313" key="4">
    <source>
        <dbReference type="Proteomes" id="UP000240728"/>
    </source>
</evidence>
<evidence type="ECO:0000313" key="3">
    <source>
        <dbReference type="EMBL" id="PSX46198.1"/>
    </source>
</evidence>
<dbReference type="SMART" id="SM00387">
    <property type="entry name" value="HATPase_c"/>
    <property type="match status" value="1"/>
</dbReference>
<dbReference type="AlphaFoldDB" id="A0AAX0YY96"/>
<dbReference type="PANTHER" id="PTHR34220">
    <property type="entry name" value="SENSOR HISTIDINE KINASE YPDA"/>
    <property type="match status" value="1"/>
</dbReference>
<dbReference type="Proteomes" id="UP000240728">
    <property type="component" value="Unassembled WGS sequence"/>
</dbReference>
<dbReference type="Pfam" id="PF02518">
    <property type="entry name" value="HATPase_c"/>
    <property type="match status" value="1"/>
</dbReference>
<feature type="domain" description="Histidine kinase" evidence="2">
    <location>
        <begin position="240"/>
        <end position="334"/>
    </location>
</feature>
<dbReference type="InterPro" id="IPR036890">
    <property type="entry name" value="HATPase_C_sf"/>
</dbReference>
<dbReference type="GO" id="GO:0016020">
    <property type="term" value="C:membrane"/>
    <property type="evidence" value="ECO:0007669"/>
    <property type="project" value="InterPro"/>
</dbReference>
<keyword evidence="4" id="KW-1185">Reference proteome</keyword>
<gene>
    <name evidence="3" type="ORF">C0W53_04490</name>
</gene>
<keyword evidence="1" id="KW-0472">Membrane</keyword>
<comment type="caution">
    <text evidence="3">The sequence shown here is derived from an EMBL/GenBank/DDBJ whole genome shotgun (WGS) entry which is preliminary data.</text>
</comment>
<dbReference type="EMBL" id="PYOZ01000002">
    <property type="protein sequence ID" value="PSX46198.1"/>
    <property type="molecule type" value="Genomic_DNA"/>
</dbReference>
<dbReference type="Gene3D" id="3.30.565.10">
    <property type="entry name" value="Histidine kinase-like ATPase, C-terminal domain"/>
    <property type="match status" value="1"/>
</dbReference>
<dbReference type="PANTHER" id="PTHR34220:SF9">
    <property type="entry name" value="SIGNAL TRANSDUCTION HISTIDINE KINASE INTERNAL REGION DOMAIN-CONTAINING PROTEIN"/>
    <property type="match status" value="1"/>
</dbReference>
<dbReference type="GO" id="GO:0000155">
    <property type="term" value="F:phosphorelay sensor kinase activity"/>
    <property type="evidence" value="ECO:0007669"/>
    <property type="project" value="InterPro"/>
</dbReference>
<dbReference type="PROSITE" id="PS50109">
    <property type="entry name" value="HIS_KIN"/>
    <property type="match status" value="1"/>
</dbReference>
<reference evidence="3 4" key="1">
    <citation type="submission" date="2018-01" db="EMBL/GenBank/DDBJ databases">
        <title>Whole genome sequencing of Histamine producing bacteria.</title>
        <authorList>
            <person name="Butler K."/>
        </authorList>
    </citation>
    <scope>NUCLEOTIDE SEQUENCE [LARGE SCALE GENOMIC DNA]</scope>
    <source>
        <strain evidence="3 4">A1-4</strain>
    </source>
</reference>
<feature type="transmembrane region" description="Helical" evidence="1">
    <location>
        <begin position="62"/>
        <end position="82"/>
    </location>
</feature>
<evidence type="ECO:0000259" key="2">
    <source>
        <dbReference type="PROSITE" id="PS50109"/>
    </source>
</evidence>
<dbReference type="InterPro" id="IPR003594">
    <property type="entry name" value="HATPase_dom"/>
</dbReference>
<feature type="transmembrane region" description="Helical" evidence="1">
    <location>
        <begin position="32"/>
        <end position="55"/>
    </location>
</feature>
<keyword evidence="1" id="KW-0812">Transmembrane</keyword>
<feature type="transmembrane region" description="Helical" evidence="1">
    <location>
        <begin position="7"/>
        <end position="26"/>
    </location>
</feature>
<dbReference type="InterPro" id="IPR010559">
    <property type="entry name" value="Sig_transdc_His_kin_internal"/>
</dbReference>
<dbReference type="InterPro" id="IPR005467">
    <property type="entry name" value="His_kinase_dom"/>
</dbReference>
<dbReference type="RefSeq" id="WP_045041295.1">
    <property type="nucleotide sequence ID" value="NZ_JZTB01000001.1"/>
</dbReference>
<sequence>MPTLRKNILFTTMFCLVIALTTMTVWKGAFYIHLLISLGFGYSAIVASFLLNTLLPKLPQQVEIIVSLSISLLVGTLNAQFLVQDYYGKEVDELKSVIMLGLVFTSVCYYYFYTREQKVLAEQAIETLKRKQVEQEKALLLSQLKQMQSQIEPHFLFNTLANINALLRTDVAKAELMLEKLTALLRVSLTSSRESYTSIANEQENLMAYLSIQQIRLGERLCYDVNVDEDILGDIIPPFLIQPLVENAIKHGIEPKCDGGNIEVTIKRLNANIEIEVRDNGIGFQVHSTTSGHGVGLENIKQRLHALYPGRGECNITEPMSGGVCVQLTFPIVD</sequence>
<dbReference type="SUPFAM" id="SSF55874">
    <property type="entry name" value="ATPase domain of HSP90 chaperone/DNA topoisomerase II/histidine kinase"/>
    <property type="match status" value="1"/>
</dbReference>
<protein>
    <submittedName>
        <fullName evidence="3">Sensor histidine kinase</fullName>
    </submittedName>
</protein>
<name>A0AAX0YY96_9GAMM</name>
<keyword evidence="1" id="KW-1133">Transmembrane helix</keyword>